<keyword evidence="5" id="KW-0378">Hydrolase</keyword>
<organism evidence="9 10">
    <name type="scientific">Tricholomella constricta</name>
    <dbReference type="NCBI Taxonomy" id="117010"/>
    <lineage>
        <taxon>Eukaryota</taxon>
        <taxon>Fungi</taxon>
        <taxon>Dikarya</taxon>
        <taxon>Basidiomycota</taxon>
        <taxon>Agaricomycotina</taxon>
        <taxon>Agaricomycetes</taxon>
        <taxon>Agaricomycetidae</taxon>
        <taxon>Agaricales</taxon>
        <taxon>Tricholomatineae</taxon>
        <taxon>Lyophyllaceae</taxon>
        <taxon>Tricholomella</taxon>
    </lineage>
</organism>
<dbReference type="GO" id="GO:0061136">
    <property type="term" value="P:regulation of proteasomal protein catabolic process"/>
    <property type="evidence" value="ECO:0007669"/>
    <property type="project" value="TreeGrafter"/>
</dbReference>
<keyword evidence="10" id="KW-1185">Reference proteome</keyword>
<dbReference type="InterPro" id="IPR028889">
    <property type="entry name" value="USP"/>
</dbReference>
<accession>A0A8H5GVX0</accession>
<gene>
    <name evidence="9" type="ORF">D9615_008092</name>
</gene>
<feature type="region of interest" description="Disordered" evidence="7">
    <location>
        <begin position="198"/>
        <end position="227"/>
    </location>
</feature>
<evidence type="ECO:0000256" key="5">
    <source>
        <dbReference type="ARBA" id="ARBA00022801"/>
    </source>
</evidence>
<evidence type="ECO:0000256" key="2">
    <source>
        <dbReference type="ARBA" id="ARBA00012759"/>
    </source>
</evidence>
<evidence type="ECO:0000256" key="3">
    <source>
        <dbReference type="ARBA" id="ARBA00022670"/>
    </source>
</evidence>
<name>A0A8H5GVX0_9AGAR</name>
<dbReference type="EC" id="3.4.19.12" evidence="2"/>
<reference evidence="9 10" key="1">
    <citation type="journal article" date="2020" name="ISME J.">
        <title>Uncovering the hidden diversity of litter-decomposition mechanisms in mushroom-forming fungi.</title>
        <authorList>
            <person name="Floudas D."/>
            <person name="Bentzer J."/>
            <person name="Ahren D."/>
            <person name="Johansson T."/>
            <person name="Persson P."/>
            <person name="Tunlid A."/>
        </authorList>
    </citation>
    <scope>NUCLEOTIDE SEQUENCE [LARGE SCALE GENOMIC DNA]</scope>
    <source>
        <strain evidence="9 10">CBS 661.87</strain>
    </source>
</reference>
<dbReference type="InterPro" id="IPR038765">
    <property type="entry name" value="Papain-like_cys_pep_sf"/>
</dbReference>
<keyword evidence="6" id="KW-0788">Thiol protease</keyword>
<dbReference type="InterPro" id="IPR044635">
    <property type="entry name" value="UBP14-like"/>
</dbReference>
<sequence>MSRTTDSITPMSFLSTLRQVNPQFAEMDRGSKVPGMAGGYAQQDAEECFGQIINTLRNVPGLSAGSSSLSPSEQASTNPKKFVEQYLMGEMRRELTCDEAPTEEASVTHENILKIECNINVSTNFMLTGIMNAVYTQKSRLTRLPGYLVVHMVRFAWRQDIQKKAKIMFPLEFDALDLATDDLKAKLLPASRKLKELEKERAERRKVRKRTKNAPPGATSAAASATVASTDVEMGDATAIATVDAPTGEATLEKGKQIAGAELEDESVYRTKEREELEALISEDVKHDTGASVSGLYDLVAIITHKGGAADAGHYIGFVKKSVFHASKIASAHPTSPADAAGAGIILSRIFIERKKDVMDNGHVALVCSSTICNQIKRFQWCKYNGQHL</sequence>
<comment type="catalytic activity">
    <reaction evidence="1">
        <text>Thiol-dependent hydrolysis of ester, thioester, amide, peptide and isopeptide bonds formed by the C-terminal Gly of ubiquitin (a 76-residue protein attached to proteins as an intracellular targeting signal).</text>
        <dbReference type="EC" id="3.4.19.12"/>
    </reaction>
</comment>
<dbReference type="GO" id="GO:0070628">
    <property type="term" value="F:proteasome binding"/>
    <property type="evidence" value="ECO:0007669"/>
    <property type="project" value="TreeGrafter"/>
</dbReference>
<dbReference type="Proteomes" id="UP000565441">
    <property type="component" value="Unassembled WGS sequence"/>
</dbReference>
<keyword evidence="4" id="KW-0833">Ubl conjugation pathway</keyword>
<proteinExistence type="predicted"/>
<dbReference type="GO" id="GO:0016579">
    <property type="term" value="P:protein deubiquitination"/>
    <property type="evidence" value="ECO:0007669"/>
    <property type="project" value="InterPro"/>
</dbReference>
<evidence type="ECO:0000313" key="10">
    <source>
        <dbReference type="Proteomes" id="UP000565441"/>
    </source>
</evidence>
<dbReference type="OrthoDB" id="333239at2759"/>
<dbReference type="GO" id="GO:0043161">
    <property type="term" value="P:proteasome-mediated ubiquitin-dependent protein catabolic process"/>
    <property type="evidence" value="ECO:0007669"/>
    <property type="project" value="InterPro"/>
</dbReference>
<dbReference type="PANTHER" id="PTHR43982:SF1">
    <property type="entry name" value="UBIQUITIN CARBOXYL-TERMINAL HYDROLASE 14"/>
    <property type="match status" value="1"/>
</dbReference>
<dbReference type="SUPFAM" id="SSF54001">
    <property type="entry name" value="Cysteine proteinases"/>
    <property type="match status" value="1"/>
</dbReference>
<evidence type="ECO:0000256" key="6">
    <source>
        <dbReference type="ARBA" id="ARBA00022807"/>
    </source>
</evidence>
<feature type="domain" description="USP" evidence="8">
    <location>
        <begin position="1"/>
        <end position="389"/>
    </location>
</feature>
<evidence type="ECO:0000256" key="4">
    <source>
        <dbReference type="ARBA" id="ARBA00022786"/>
    </source>
</evidence>
<evidence type="ECO:0000256" key="7">
    <source>
        <dbReference type="SAM" id="MobiDB-lite"/>
    </source>
</evidence>
<evidence type="ECO:0000259" key="8">
    <source>
        <dbReference type="PROSITE" id="PS50235"/>
    </source>
</evidence>
<protein>
    <recommendedName>
        <fullName evidence="2">ubiquitinyl hydrolase 1</fullName>
        <ecNumber evidence="2">3.4.19.12</ecNumber>
    </recommendedName>
</protein>
<dbReference type="GO" id="GO:0004843">
    <property type="term" value="F:cysteine-type deubiquitinase activity"/>
    <property type="evidence" value="ECO:0007669"/>
    <property type="project" value="UniProtKB-EC"/>
</dbReference>
<dbReference type="PROSITE" id="PS00973">
    <property type="entry name" value="USP_2"/>
    <property type="match status" value="1"/>
</dbReference>
<dbReference type="InterPro" id="IPR018200">
    <property type="entry name" value="USP_CS"/>
</dbReference>
<dbReference type="PANTHER" id="PTHR43982">
    <property type="entry name" value="UBIQUITIN CARBOXYL-TERMINAL HYDROLASE"/>
    <property type="match status" value="1"/>
</dbReference>
<dbReference type="PROSITE" id="PS50235">
    <property type="entry name" value="USP_3"/>
    <property type="match status" value="1"/>
</dbReference>
<feature type="compositionally biased region" description="Low complexity" evidence="7">
    <location>
        <begin position="218"/>
        <end position="227"/>
    </location>
</feature>
<dbReference type="EMBL" id="JAACJP010000044">
    <property type="protein sequence ID" value="KAF5372026.1"/>
    <property type="molecule type" value="Genomic_DNA"/>
</dbReference>
<evidence type="ECO:0000313" key="9">
    <source>
        <dbReference type="EMBL" id="KAF5372026.1"/>
    </source>
</evidence>
<dbReference type="Gene3D" id="3.90.70.10">
    <property type="entry name" value="Cysteine proteinases"/>
    <property type="match status" value="1"/>
</dbReference>
<keyword evidence="3" id="KW-0645">Protease</keyword>
<evidence type="ECO:0000256" key="1">
    <source>
        <dbReference type="ARBA" id="ARBA00000707"/>
    </source>
</evidence>
<dbReference type="AlphaFoldDB" id="A0A8H5GVX0"/>
<dbReference type="Pfam" id="PF00443">
    <property type="entry name" value="UCH"/>
    <property type="match status" value="1"/>
</dbReference>
<comment type="caution">
    <text evidence="9">The sequence shown here is derived from an EMBL/GenBank/DDBJ whole genome shotgun (WGS) entry which is preliminary data.</text>
</comment>
<dbReference type="InterPro" id="IPR001394">
    <property type="entry name" value="Peptidase_C19_UCH"/>
</dbReference>